<feature type="compositionally biased region" description="Low complexity" evidence="1">
    <location>
        <begin position="156"/>
        <end position="173"/>
    </location>
</feature>
<gene>
    <name evidence="2" type="ORF">SDC9_169258</name>
</gene>
<protein>
    <submittedName>
        <fullName evidence="2">Uncharacterized protein</fullName>
    </submittedName>
</protein>
<sequence length="195" mass="20007">MHHLHAGCRQQRLHDQVAGRARAARGIGQLACPGGLQHVLDGLEAEAGVADQGLREPGGGIEHHDGIAGVADVLVDMLVDGEHRVHGPQPGVAVGRGAGDLGSPDIAVGPGPVFHDYGLSERLLHGCCERAHGNVGRAGGRRGNDDAYGLGGPAVGSMGSRQQQRCGRQPGQSAAGDTGARHGVSCRFLCSHCKQ</sequence>
<proteinExistence type="predicted"/>
<evidence type="ECO:0000313" key="2">
    <source>
        <dbReference type="EMBL" id="MPN21876.1"/>
    </source>
</evidence>
<name>A0A645G6U6_9ZZZZ</name>
<accession>A0A645G6U6</accession>
<organism evidence="2">
    <name type="scientific">bioreactor metagenome</name>
    <dbReference type="NCBI Taxonomy" id="1076179"/>
    <lineage>
        <taxon>unclassified sequences</taxon>
        <taxon>metagenomes</taxon>
        <taxon>ecological metagenomes</taxon>
    </lineage>
</organism>
<comment type="caution">
    <text evidence="2">The sequence shown here is derived from an EMBL/GenBank/DDBJ whole genome shotgun (WGS) entry which is preliminary data.</text>
</comment>
<dbReference type="EMBL" id="VSSQ01069954">
    <property type="protein sequence ID" value="MPN21876.1"/>
    <property type="molecule type" value="Genomic_DNA"/>
</dbReference>
<reference evidence="2" key="1">
    <citation type="submission" date="2019-08" db="EMBL/GenBank/DDBJ databases">
        <authorList>
            <person name="Kucharzyk K."/>
            <person name="Murdoch R.W."/>
            <person name="Higgins S."/>
            <person name="Loffler F."/>
        </authorList>
    </citation>
    <scope>NUCLEOTIDE SEQUENCE</scope>
</reference>
<feature type="region of interest" description="Disordered" evidence="1">
    <location>
        <begin position="154"/>
        <end position="180"/>
    </location>
</feature>
<dbReference type="AlphaFoldDB" id="A0A645G6U6"/>
<evidence type="ECO:0000256" key="1">
    <source>
        <dbReference type="SAM" id="MobiDB-lite"/>
    </source>
</evidence>